<keyword evidence="2" id="KW-1185">Reference proteome</keyword>
<dbReference type="Proteomes" id="UP000789595">
    <property type="component" value="Unassembled WGS sequence"/>
</dbReference>
<evidence type="ECO:0000313" key="2">
    <source>
        <dbReference type="Proteomes" id="UP000789595"/>
    </source>
</evidence>
<name>A0A8J2X075_9STRA</name>
<sequence length="242" mass="25876">MDAVVSALQKGDVSFMNDVEAVRDFLDAGWDANKRHEDYGGTVRTLTLEPAAYCYVNDPGRPAGASHQGGVEAKAAVYGVAHAIYPTARASIRRDNCQDELTRLCGDVPPPPDFRTNATCQKARRAVAEEWRAAFDAGPAPEGYGRAVGVHGRSPLGDLRAMAHVGILAVHGSSFSVIASILRAGPAISEHRAPIHGRYAGNTYPCQLGDSWWWSPGFGRDDCPEGGFFKRPARGDGGDGVR</sequence>
<evidence type="ECO:0000313" key="1">
    <source>
        <dbReference type="EMBL" id="CAH0375502.1"/>
    </source>
</evidence>
<gene>
    <name evidence="1" type="ORF">PECAL_5P00210</name>
</gene>
<dbReference type="EMBL" id="CAKKNE010000005">
    <property type="protein sequence ID" value="CAH0375502.1"/>
    <property type="molecule type" value="Genomic_DNA"/>
</dbReference>
<organism evidence="1 2">
    <name type="scientific">Pelagomonas calceolata</name>
    <dbReference type="NCBI Taxonomy" id="35677"/>
    <lineage>
        <taxon>Eukaryota</taxon>
        <taxon>Sar</taxon>
        <taxon>Stramenopiles</taxon>
        <taxon>Ochrophyta</taxon>
        <taxon>Pelagophyceae</taxon>
        <taxon>Pelagomonadales</taxon>
        <taxon>Pelagomonadaceae</taxon>
        <taxon>Pelagomonas</taxon>
    </lineage>
</organism>
<accession>A0A8J2X075</accession>
<dbReference type="AlphaFoldDB" id="A0A8J2X075"/>
<protein>
    <submittedName>
        <fullName evidence="1">Uncharacterized protein</fullName>
    </submittedName>
</protein>
<reference evidence="1" key="1">
    <citation type="submission" date="2021-11" db="EMBL/GenBank/DDBJ databases">
        <authorList>
            <consortium name="Genoscope - CEA"/>
            <person name="William W."/>
        </authorList>
    </citation>
    <scope>NUCLEOTIDE SEQUENCE</scope>
</reference>
<comment type="caution">
    <text evidence="1">The sequence shown here is derived from an EMBL/GenBank/DDBJ whole genome shotgun (WGS) entry which is preliminary data.</text>
</comment>
<proteinExistence type="predicted"/>